<accession>A0ABY3XJN4</accession>
<protein>
    <submittedName>
        <fullName evidence="1">Uncharacterized protein</fullName>
    </submittedName>
</protein>
<dbReference type="RefSeq" id="WP_057942952.1">
    <property type="nucleotide sequence ID" value="NZ_CP011131.1"/>
</dbReference>
<gene>
    <name evidence="1" type="ORF">MOV92_11645</name>
</gene>
<keyword evidence="2" id="KW-1185">Reference proteome</keyword>
<sequence>MIKLEQPSMVLNAEGVPGPYYKMWNSWTVPPAAKPADIMAWVASVAGSAPLTEGGFNLVINCHGANARLGLGTGFGWAQLPLFTLLAPSVSTIYLVACNVVSFSGSGDGNLFCGAMAKNAAARVIASNHTQTTGAWPTIPYGCIDGFEGDVWMWHPDGSNELTEL</sequence>
<dbReference type="EMBL" id="CP093547">
    <property type="protein sequence ID" value="UNP31856.1"/>
    <property type="molecule type" value="Genomic_DNA"/>
</dbReference>
<reference evidence="1 2" key="1">
    <citation type="submission" date="2022-03" db="EMBL/GenBank/DDBJ databases">
        <title>Complete genome sequence of Lysobacter capsici VKM B-2533 and Lysobacter gummosus 10.1.1, promising sources of lytic agents.</title>
        <authorList>
            <person name="Tarlachkov S.V."/>
            <person name="Kudryakova I.V."/>
            <person name="Afoshin A.S."/>
            <person name="Leontyevskaya E.A."/>
            <person name="Leontyevskaya N.V."/>
        </authorList>
    </citation>
    <scope>NUCLEOTIDE SEQUENCE [LARGE SCALE GENOMIC DNA]</scope>
    <source>
        <strain evidence="1 2">10.1.1</strain>
    </source>
</reference>
<dbReference type="Proteomes" id="UP000829194">
    <property type="component" value="Chromosome"/>
</dbReference>
<evidence type="ECO:0000313" key="2">
    <source>
        <dbReference type="Proteomes" id="UP000829194"/>
    </source>
</evidence>
<organism evidence="1 2">
    <name type="scientific">Lysobacter gummosus</name>
    <dbReference type="NCBI Taxonomy" id="262324"/>
    <lineage>
        <taxon>Bacteria</taxon>
        <taxon>Pseudomonadati</taxon>
        <taxon>Pseudomonadota</taxon>
        <taxon>Gammaproteobacteria</taxon>
        <taxon>Lysobacterales</taxon>
        <taxon>Lysobacteraceae</taxon>
        <taxon>Lysobacter</taxon>
    </lineage>
</organism>
<proteinExistence type="predicted"/>
<name>A0ABY3XJN4_9GAMM</name>
<evidence type="ECO:0000313" key="1">
    <source>
        <dbReference type="EMBL" id="UNP31856.1"/>
    </source>
</evidence>